<gene>
    <name evidence="2" type="ORF">FA13DRAFT_1732332</name>
</gene>
<evidence type="ECO:0000256" key="1">
    <source>
        <dbReference type="SAM" id="MobiDB-lite"/>
    </source>
</evidence>
<sequence>MADDSPAPLQAEDPQARFGGNVDDYDGDAGALGSLSDLNTTSSFTSGVASTSTSTISMRSSHSIQHFFANASNITIGRDFNSYVVGSADDRQVQRLVQLLQANLAQRGLSQHVGYNRENGVRIVDALSGASWYYHPALWGSTRTSTTSC</sequence>
<keyword evidence="3" id="KW-1185">Reference proteome</keyword>
<dbReference type="Proteomes" id="UP000298030">
    <property type="component" value="Unassembled WGS sequence"/>
</dbReference>
<dbReference type="AlphaFoldDB" id="A0A4Y7TD13"/>
<protein>
    <submittedName>
        <fullName evidence="2">Uncharacterized protein</fullName>
    </submittedName>
</protein>
<name>A0A4Y7TD13_COPMI</name>
<dbReference type="EMBL" id="QPFP01000017">
    <property type="protein sequence ID" value="TEB32030.1"/>
    <property type="molecule type" value="Genomic_DNA"/>
</dbReference>
<proteinExistence type="predicted"/>
<evidence type="ECO:0000313" key="3">
    <source>
        <dbReference type="Proteomes" id="UP000298030"/>
    </source>
</evidence>
<reference evidence="2 3" key="1">
    <citation type="journal article" date="2019" name="Nat. Ecol. Evol.">
        <title>Megaphylogeny resolves global patterns of mushroom evolution.</title>
        <authorList>
            <person name="Varga T."/>
            <person name="Krizsan K."/>
            <person name="Foldi C."/>
            <person name="Dima B."/>
            <person name="Sanchez-Garcia M."/>
            <person name="Sanchez-Ramirez S."/>
            <person name="Szollosi G.J."/>
            <person name="Szarkandi J.G."/>
            <person name="Papp V."/>
            <person name="Albert L."/>
            <person name="Andreopoulos W."/>
            <person name="Angelini C."/>
            <person name="Antonin V."/>
            <person name="Barry K.W."/>
            <person name="Bougher N.L."/>
            <person name="Buchanan P."/>
            <person name="Buyck B."/>
            <person name="Bense V."/>
            <person name="Catcheside P."/>
            <person name="Chovatia M."/>
            <person name="Cooper J."/>
            <person name="Damon W."/>
            <person name="Desjardin D."/>
            <person name="Finy P."/>
            <person name="Geml J."/>
            <person name="Haridas S."/>
            <person name="Hughes K."/>
            <person name="Justo A."/>
            <person name="Karasinski D."/>
            <person name="Kautmanova I."/>
            <person name="Kiss B."/>
            <person name="Kocsube S."/>
            <person name="Kotiranta H."/>
            <person name="LaButti K.M."/>
            <person name="Lechner B.E."/>
            <person name="Liimatainen K."/>
            <person name="Lipzen A."/>
            <person name="Lukacs Z."/>
            <person name="Mihaltcheva S."/>
            <person name="Morgado L.N."/>
            <person name="Niskanen T."/>
            <person name="Noordeloos M.E."/>
            <person name="Ohm R.A."/>
            <person name="Ortiz-Santana B."/>
            <person name="Ovrebo C."/>
            <person name="Racz N."/>
            <person name="Riley R."/>
            <person name="Savchenko A."/>
            <person name="Shiryaev A."/>
            <person name="Soop K."/>
            <person name="Spirin V."/>
            <person name="Szebenyi C."/>
            <person name="Tomsovsky M."/>
            <person name="Tulloss R.E."/>
            <person name="Uehling J."/>
            <person name="Grigoriev I.V."/>
            <person name="Vagvolgyi C."/>
            <person name="Papp T."/>
            <person name="Martin F.M."/>
            <person name="Miettinen O."/>
            <person name="Hibbett D.S."/>
            <person name="Nagy L.G."/>
        </authorList>
    </citation>
    <scope>NUCLEOTIDE SEQUENCE [LARGE SCALE GENOMIC DNA]</scope>
    <source>
        <strain evidence="2 3">FP101781</strain>
    </source>
</reference>
<organism evidence="2 3">
    <name type="scientific">Coprinellus micaceus</name>
    <name type="common">Glistening ink-cap mushroom</name>
    <name type="synonym">Coprinus micaceus</name>
    <dbReference type="NCBI Taxonomy" id="71717"/>
    <lineage>
        <taxon>Eukaryota</taxon>
        <taxon>Fungi</taxon>
        <taxon>Dikarya</taxon>
        <taxon>Basidiomycota</taxon>
        <taxon>Agaricomycotina</taxon>
        <taxon>Agaricomycetes</taxon>
        <taxon>Agaricomycetidae</taxon>
        <taxon>Agaricales</taxon>
        <taxon>Agaricineae</taxon>
        <taxon>Psathyrellaceae</taxon>
        <taxon>Coprinellus</taxon>
    </lineage>
</organism>
<accession>A0A4Y7TD13</accession>
<feature type="region of interest" description="Disordered" evidence="1">
    <location>
        <begin position="1"/>
        <end position="23"/>
    </location>
</feature>
<evidence type="ECO:0000313" key="2">
    <source>
        <dbReference type="EMBL" id="TEB32030.1"/>
    </source>
</evidence>
<comment type="caution">
    <text evidence="2">The sequence shown here is derived from an EMBL/GenBank/DDBJ whole genome shotgun (WGS) entry which is preliminary data.</text>
</comment>